<proteinExistence type="predicted"/>
<keyword evidence="3" id="KW-1185">Reference proteome</keyword>
<reference evidence="3" key="1">
    <citation type="submission" date="2017-04" db="EMBL/GenBank/DDBJ databases">
        <authorList>
            <person name="Varghese N."/>
            <person name="Submissions S."/>
        </authorList>
    </citation>
    <scope>NUCLEOTIDE SEQUENCE [LARGE SCALE GENOMIC DNA]</scope>
    <source>
        <strain evidence="3">N3/975</strain>
    </source>
</reference>
<dbReference type="AlphaFoldDB" id="A0A1X7H495"/>
<evidence type="ECO:0000313" key="3">
    <source>
        <dbReference type="Proteomes" id="UP000192940"/>
    </source>
</evidence>
<keyword evidence="1" id="KW-0732">Signal</keyword>
<gene>
    <name evidence="2" type="ORF">SAMN05661091_1721</name>
</gene>
<dbReference type="EMBL" id="LT840184">
    <property type="protein sequence ID" value="SMF79543.1"/>
    <property type="molecule type" value="Genomic_DNA"/>
</dbReference>
<dbReference type="STRING" id="1313296.SAMN05661091_1721"/>
<sequence>MKKKYALTFFILLLVLVGCKADKDISFDDRNIKFKLIHSSSDKESKSYDIEITNAGEIEISYLQFYLHFDS</sequence>
<dbReference type="PROSITE" id="PS51257">
    <property type="entry name" value="PROKAR_LIPOPROTEIN"/>
    <property type="match status" value="1"/>
</dbReference>
<evidence type="ECO:0008006" key="4">
    <source>
        <dbReference type="Google" id="ProtNLM"/>
    </source>
</evidence>
<organism evidence="2 3">
    <name type="scientific">Paenibacillus uliginis N3/975</name>
    <dbReference type="NCBI Taxonomy" id="1313296"/>
    <lineage>
        <taxon>Bacteria</taxon>
        <taxon>Bacillati</taxon>
        <taxon>Bacillota</taxon>
        <taxon>Bacilli</taxon>
        <taxon>Bacillales</taxon>
        <taxon>Paenibacillaceae</taxon>
        <taxon>Paenibacillus</taxon>
    </lineage>
</organism>
<accession>A0A1X7H495</accession>
<feature type="signal peptide" evidence="1">
    <location>
        <begin position="1"/>
        <end position="20"/>
    </location>
</feature>
<protein>
    <recommendedName>
        <fullName evidence="4">Lipoprotein</fullName>
    </recommendedName>
</protein>
<evidence type="ECO:0000256" key="1">
    <source>
        <dbReference type="SAM" id="SignalP"/>
    </source>
</evidence>
<feature type="chain" id="PRO_5038683040" description="Lipoprotein" evidence="1">
    <location>
        <begin position="21"/>
        <end position="71"/>
    </location>
</feature>
<name>A0A1X7H495_9BACL</name>
<evidence type="ECO:0000313" key="2">
    <source>
        <dbReference type="EMBL" id="SMF79543.1"/>
    </source>
</evidence>
<dbReference type="Proteomes" id="UP000192940">
    <property type="component" value="Chromosome I"/>
</dbReference>